<dbReference type="InterPro" id="IPR029217">
    <property type="entry name" value="Spo7_2_N"/>
</dbReference>
<evidence type="ECO:0000256" key="1">
    <source>
        <dbReference type="SAM" id="MobiDB-lite"/>
    </source>
</evidence>
<proteinExistence type="predicted"/>
<feature type="domain" description="PH" evidence="2">
    <location>
        <begin position="658"/>
        <end position="870"/>
    </location>
</feature>
<dbReference type="GO" id="GO:1902657">
    <property type="term" value="P:protein localization to prospore membrane"/>
    <property type="evidence" value="ECO:0007669"/>
    <property type="project" value="InterPro"/>
</dbReference>
<dbReference type="InterPro" id="IPR001849">
    <property type="entry name" value="PH_domain"/>
</dbReference>
<feature type="region of interest" description="Disordered" evidence="1">
    <location>
        <begin position="75"/>
        <end position="274"/>
    </location>
</feature>
<dbReference type="EMBL" id="CP069041">
    <property type="protein sequence ID" value="QRD05851.1"/>
    <property type="molecule type" value="Genomic_DNA"/>
</dbReference>
<dbReference type="Pfam" id="PF15404">
    <property type="entry name" value="PH_4"/>
    <property type="match status" value="1"/>
</dbReference>
<protein>
    <recommendedName>
        <fullName evidence="6">PH domain-containing protein</fullName>
    </recommendedName>
</protein>
<dbReference type="InterPro" id="IPR039486">
    <property type="entry name" value="Mug56/Spo71_PH"/>
</dbReference>
<sequence>MTDQRPHSWHLQPEIANLSPDSFTAQKLQHATPEHLYLTSRRFFIGPIPTAWLSKHRRDWYKHHLRINYSTRTATFSSDPREARHRRLSGLEGPSTSALFQHSFPQPEELEDEDQEGAKGPGASAPNGKAAATTSTPPALQVPRGSEQKDHVLVEDEGDEFVDAPSEPEDEGDLRVYTHAEDDGGQDAPTKPSRSSTKSFVTASSTPLTADVDKAREDAPLHGDRRQAQASGLQVSQEHQETGPKSLGKRPVSSVESHNIPASPGGQTSVDAGSTSSLIRKADMNKAPAPADVDSKSPAKGILARVKRRSENALSKSDPPNDAEGADAALTQKKSNLRNLVKFDIPEDSKRAKVHLAAKQAQMTISRAPTKLRRQRLRDGLVVKMERMLVRVDAAGEVPDDFDENVNQRVNSRVKDKWREYMIVCRHNHTDNADFVLQLYQTRVIPEIARQGAGKKAAYEVPLGRKTSKVNLYSSLDKSIVVSTPGKRGSLIFIMQARTASNAVEWYTFLRNVMGWRRASELQINIPDMSLNVRIADPFKKLEASQNQVQQVEDTEQAMMKTMREEQAVASDLIRKCLAELEQAPEWADVLDSWIRDQRVGLAWKRYDRLEWIHGANERKMYGTIAMLKSHELELRPKSHYPTTAVTRKKHKTLIEPVPVEGFLIRLTGQRGRVKRLGLMYHKQLYFASHDQYLVFSRPTKITPPPPPKLPASRDATVPAAQAVRDVIPESWAVNPFPVKDAQIEWLSPGHSGTPESRRLHDEDAADEAQRKGQNLLNCDGYINLADVIKVRKAKLGASPADEDLEEGSDVDFDEEVDDTTRDDGATNDIDLGRTFELVMKNGLVIRLQAADKARRKDWIQHLRALAKYWKHRTASDIALYKATRSRNLSALNIDEEAEAHIGQFARKWEVTQSFASPELYNMCGIACCRSIHMSGMLYRKPRIHAPFTRCGVMLTAGTLLIFRDVLRSRVGKQLKHIHHERIANLDLKDCYIYSGLLTESDLLYQNQTFDANKPGHHALPRIYLEDGWTSTDEDVMTTFVIWHGKAKSWFRAEEGAGGGEQERKEGKRTRIKRVAKLGSKGRSVVFRARSRAERDHWVLAIQNEIERAQGDTADFRLEEAAEPAKVLDDSSSNAAQVNGSG</sequence>
<feature type="compositionally biased region" description="Polar residues" evidence="1">
    <location>
        <begin position="228"/>
        <end position="237"/>
    </location>
</feature>
<feature type="compositionally biased region" description="Polar residues" evidence="1">
    <location>
        <begin position="265"/>
        <end position="274"/>
    </location>
</feature>
<feature type="domain" description="PH" evidence="2">
    <location>
        <begin position="932"/>
        <end position="1109"/>
    </location>
</feature>
<dbReference type="OrthoDB" id="5579281at2759"/>
<dbReference type="InterPro" id="IPR040345">
    <property type="entry name" value="Mug56/Spo71"/>
</dbReference>
<dbReference type="SUPFAM" id="SSF50729">
    <property type="entry name" value="PH domain-like"/>
    <property type="match status" value="1"/>
</dbReference>
<dbReference type="SMART" id="SM00233">
    <property type="entry name" value="PH"/>
    <property type="match status" value="2"/>
</dbReference>
<organism evidence="4 5">
    <name type="scientific">Phaeosphaeria nodorum (strain SN15 / ATCC MYA-4574 / FGSC 10173)</name>
    <name type="common">Glume blotch fungus</name>
    <name type="synonym">Parastagonospora nodorum</name>
    <dbReference type="NCBI Taxonomy" id="321614"/>
    <lineage>
        <taxon>Eukaryota</taxon>
        <taxon>Fungi</taxon>
        <taxon>Dikarya</taxon>
        <taxon>Ascomycota</taxon>
        <taxon>Pezizomycotina</taxon>
        <taxon>Dothideomycetes</taxon>
        <taxon>Pleosporomycetidae</taxon>
        <taxon>Pleosporales</taxon>
        <taxon>Pleosporineae</taxon>
        <taxon>Phaeosphaeriaceae</taxon>
        <taxon>Parastagonospora</taxon>
    </lineage>
</organism>
<name>A0A7U2NPM7_PHANO</name>
<evidence type="ECO:0000259" key="3">
    <source>
        <dbReference type="SMART" id="SM01316"/>
    </source>
</evidence>
<dbReference type="PANTHER" id="PTHR28076:SF1">
    <property type="entry name" value="PROSPORE MEMBRANE ADAPTER PROTEIN SPO71"/>
    <property type="match status" value="1"/>
</dbReference>
<accession>A0A7U2NPM7</accession>
<dbReference type="InterPro" id="IPR057379">
    <property type="entry name" value="PH_SPO71"/>
</dbReference>
<feature type="region of interest" description="Disordered" evidence="1">
    <location>
        <begin position="1122"/>
        <end position="1142"/>
    </location>
</feature>
<evidence type="ECO:0008006" key="6">
    <source>
        <dbReference type="Google" id="ProtNLM"/>
    </source>
</evidence>
<dbReference type="Proteomes" id="UP000663193">
    <property type="component" value="Chromosome 19"/>
</dbReference>
<evidence type="ECO:0000259" key="2">
    <source>
        <dbReference type="SMART" id="SM00233"/>
    </source>
</evidence>
<dbReference type="VEuPathDB" id="FungiDB:JI435_132810"/>
<evidence type="ECO:0000313" key="4">
    <source>
        <dbReference type="EMBL" id="QRD05851.1"/>
    </source>
</evidence>
<feature type="compositionally biased region" description="Basic and acidic residues" evidence="1">
    <location>
        <begin position="756"/>
        <end position="771"/>
    </location>
</feature>
<gene>
    <name evidence="4" type="ORF">JI435_132810</name>
</gene>
<feature type="compositionally biased region" description="Basic and acidic residues" evidence="1">
    <location>
        <begin position="173"/>
        <end position="182"/>
    </location>
</feature>
<dbReference type="SMART" id="SM01316">
    <property type="entry name" value="Spo7_2_N"/>
    <property type="match status" value="1"/>
</dbReference>
<feature type="compositionally biased region" description="Acidic residues" evidence="1">
    <location>
        <begin position="155"/>
        <end position="172"/>
    </location>
</feature>
<dbReference type="AlphaFoldDB" id="A0A7U2NPM7"/>
<feature type="domain" description="Sporulation-specific protein 71 N-terminal" evidence="3">
    <location>
        <begin position="14"/>
        <end position="79"/>
    </location>
</feature>
<feature type="compositionally biased region" description="Polar residues" evidence="1">
    <location>
        <begin position="94"/>
        <end position="104"/>
    </location>
</feature>
<feature type="compositionally biased region" description="Polar residues" evidence="1">
    <location>
        <begin position="1130"/>
        <end position="1142"/>
    </location>
</feature>
<reference evidence="5" key="1">
    <citation type="journal article" date="2021" name="BMC Genomics">
        <title>Chromosome-level genome assembly and manually-curated proteome of model necrotroph Parastagonospora nodorum Sn15 reveals a genome-wide trove of candidate effector homologs, and redundancy of virulence-related functions within an accessory chromosome.</title>
        <authorList>
            <person name="Bertazzoni S."/>
            <person name="Jones D.A.B."/>
            <person name="Phan H.T."/>
            <person name="Tan K.-C."/>
            <person name="Hane J.K."/>
        </authorList>
    </citation>
    <scope>NUCLEOTIDE SEQUENCE [LARGE SCALE GENOMIC DNA]</scope>
    <source>
        <strain evidence="5">SN15 / ATCC MYA-4574 / FGSC 10173)</strain>
    </source>
</reference>
<feature type="compositionally biased region" description="Basic and acidic residues" evidence="1">
    <location>
        <begin position="211"/>
        <end position="227"/>
    </location>
</feature>
<feature type="compositionally biased region" description="Polar residues" evidence="1">
    <location>
        <begin position="192"/>
        <end position="208"/>
    </location>
</feature>
<dbReference type="Pfam" id="PF15407">
    <property type="entry name" value="Spo7_2_N"/>
    <property type="match status" value="1"/>
</dbReference>
<evidence type="ECO:0000313" key="5">
    <source>
        <dbReference type="Proteomes" id="UP000663193"/>
    </source>
</evidence>
<keyword evidence="5" id="KW-1185">Reference proteome</keyword>
<dbReference type="Pfam" id="PF23207">
    <property type="entry name" value="PH_SPO71"/>
    <property type="match status" value="1"/>
</dbReference>
<dbReference type="PANTHER" id="PTHR28076">
    <property type="entry name" value="SPORULATION-SPECIFIC PROTEIN 71"/>
    <property type="match status" value="1"/>
</dbReference>
<feature type="region of interest" description="Disordered" evidence="1">
    <location>
        <begin position="748"/>
        <end position="772"/>
    </location>
</feature>